<dbReference type="PANTHER" id="PTHR11937">
    <property type="entry name" value="ACTIN"/>
    <property type="match status" value="1"/>
</dbReference>
<evidence type="ECO:0000313" key="4">
    <source>
        <dbReference type="EMBL" id="KAK9727654.1"/>
    </source>
</evidence>
<keyword evidence="2" id="KW-0175">Coiled coil</keyword>
<feature type="compositionally biased region" description="Basic and acidic residues" evidence="3">
    <location>
        <begin position="466"/>
        <end position="484"/>
    </location>
</feature>
<dbReference type="Gene3D" id="3.90.640.10">
    <property type="entry name" value="Actin, Chain A, domain 4"/>
    <property type="match status" value="2"/>
</dbReference>
<keyword evidence="5" id="KW-1185">Reference proteome</keyword>
<dbReference type="SUPFAM" id="SSF53067">
    <property type="entry name" value="Actin-like ATPase domain"/>
    <property type="match status" value="2"/>
</dbReference>
<dbReference type="Proteomes" id="UP001479436">
    <property type="component" value="Unassembled WGS sequence"/>
</dbReference>
<accession>A0ABR2W942</accession>
<dbReference type="SMART" id="SM00268">
    <property type="entry name" value="ACTIN"/>
    <property type="match status" value="1"/>
</dbReference>
<evidence type="ECO:0000313" key="5">
    <source>
        <dbReference type="Proteomes" id="UP001479436"/>
    </source>
</evidence>
<evidence type="ECO:0000256" key="3">
    <source>
        <dbReference type="SAM" id="MobiDB-lite"/>
    </source>
</evidence>
<protein>
    <submittedName>
        <fullName evidence="4">Nuclear actin-protein involved in chromatin remodeling</fullName>
    </submittedName>
</protein>
<dbReference type="Gene3D" id="3.30.420.40">
    <property type="match status" value="4"/>
</dbReference>
<dbReference type="CDD" id="cd10211">
    <property type="entry name" value="ASKHA_NBD_Arp5"/>
    <property type="match status" value="1"/>
</dbReference>
<organism evidence="4 5">
    <name type="scientific">Basidiobolus ranarum</name>
    <dbReference type="NCBI Taxonomy" id="34480"/>
    <lineage>
        <taxon>Eukaryota</taxon>
        <taxon>Fungi</taxon>
        <taxon>Fungi incertae sedis</taxon>
        <taxon>Zoopagomycota</taxon>
        <taxon>Entomophthoromycotina</taxon>
        <taxon>Basidiobolomycetes</taxon>
        <taxon>Basidiobolales</taxon>
        <taxon>Basidiobolaceae</taxon>
        <taxon>Basidiobolus</taxon>
    </lineage>
</organism>
<feature type="region of interest" description="Disordered" evidence="3">
    <location>
        <begin position="426"/>
        <end position="448"/>
    </location>
</feature>
<sequence>MVSPNLATTIYTLDESDYPPPLSPAKDYQKTFLSSNTPLVIDNGSWYCRAGWASEAMPRLNFENMIGKYRDRKTSAGNVIVVGNDINHDPLAKSNTRSAFDNGIVYNTDTMEHILDYTFLQLGIDTDRIRHPILMTEAPCIPHYNRKIMTELLFEAYSVPSVAYGIDSLFSYYGNGHSFDDGGLIISSGNTSSHVMPVVGGRGVLEHTKRINYGGVGATDYMLKLMQLKYPTFPSKMTHTQAQQLVHGHTYFSQDYLEELRQYEDPQYLEKKDHIIQFPFTQPVIEEKSEEEQARIAAKRKEQAKRLQEQAAKTRLEKLIEKEQNLKIYKNLKETKGSMLKSDFLDKLEDLGFEAESELDEAIKKTETAIKRARNKELGIVEEEEKEKPNFSLVDIPDEQLSEADRKEKRKQRLLKAGYDARERARVAKEEEKARLEEEMKQDEERRLENPEKWLEELHAKRTSLLEKVKSRQRRKEQLSDRRSHASQLRMKSIANLVSESNVTPRRRKRGDTDDTFGADDDDWAVYRQISKDDDSEAEEEDMSLLEQYEATLLKYDEKFLPDDILEAQNSWQNSILHRFYYGFQPLGVDDMAQQYQLHLNVERIRVPEVLFQPTIVGLDQAGLIETINDTLHRFNPDQRSNMVKNVFLTGGYTLTPNLRSRLQGSMQTILPAGSPFNITCAQDPLLDAWKGAGKWASQSTEEFTRVSVTQKEYEEMGGDYIKEHRMGNVFRNLNCF</sequence>
<name>A0ABR2W942_9FUNG</name>
<evidence type="ECO:0000256" key="2">
    <source>
        <dbReference type="SAM" id="Coils"/>
    </source>
</evidence>
<comment type="similarity">
    <text evidence="1">Belongs to the actin family.</text>
</comment>
<proteinExistence type="inferred from homology"/>
<feature type="region of interest" description="Disordered" evidence="3">
    <location>
        <begin position="466"/>
        <end position="517"/>
    </location>
</feature>
<gene>
    <name evidence="4" type="primary">ARP5</name>
    <name evidence="4" type="ORF">K7432_001684</name>
</gene>
<evidence type="ECO:0000256" key="1">
    <source>
        <dbReference type="RuleBase" id="RU000487"/>
    </source>
</evidence>
<dbReference type="InterPro" id="IPR004000">
    <property type="entry name" value="Actin"/>
</dbReference>
<dbReference type="Pfam" id="PF00022">
    <property type="entry name" value="Actin"/>
    <property type="match status" value="2"/>
</dbReference>
<comment type="caution">
    <text evidence="4">The sequence shown here is derived from an EMBL/GenBank/DDBJ whole genome shotgun (WGS) entry which is preliminary data.</text>
</comment>
<reference evidence="4 5" key="1">
    <citation type="submission" date="2023-04" db="EMBL/GenBank/DDBJ databases">
        <title>Genome of Basidiobolus ranarum AG-B5.</title>
        <authorList>
            <person name="Stajich J.E."/>
            <person name="Carter-House D."/>
            <person name="Gryganskyi A."/>
        </authorList>
    </citation>
    <scope>NUCLEOTIDE SEQUENCE [LARGE SCALE GENOMIC DNA]</scope>
    <source>
        <strain evidence="4 5">AG-B5</strain>
    </source>
</reference>
<feature type="coiled-coil region" evidence="2">
    <location>
        <begin position="297"/>
        <end position="376"/>
    </location>
</feature>
<dbReference type="InterPro" id="IPR043129">
    <property type="entry name" value="ATPase_NBD"/>
</dbReference>
<dbReference type="EMBL" id="JASJQH010006915">
    <property type="protein sequence ID" value="KAK9727654.1"/>
    <property type="molecule type" value="Genomic_DNA"/>
</dbReference>